<accession>C8TDP7</accession>
<organism evidence="1 2">
    <name type="scientific">Eimeria tenella</name>
    <name type="common">Coccidian parasite</name>
    <dbReference type="NCBI Taxonomy" id="5802"/>
    <lineage>
        <taxon>Eukaryota</taxon>
        <taxon>Sar</taxon>
        <taxon>Alveolata</taxon>
        <taxon>Apicomplexa</taxon>
        <taxon>Conoidasida</taxon>
        <taxon>Coccidia</taxon>
        <taxon>Eucoccidiorida</taxon>
        <taxon>Eimeriorina</taxon>
        <taxon>Eimeriidae</taxon>
        <taxon>Eimeria</taxon>
    </lineage>
</organism>
<reference evidence="1 2" key="1">
    <citation type="journal article" date="2007" name="Genome Res.">
        <title>Sequencing and analysis of chromosome 1 of Eimeria tenella reveals a unique segmental organization.</title>
        <authorList>
            <person name="Ling K.H."/>
            <person name="Rajandream M.A."/>
            <person name="Rivailler P."/>
            <person name="Ivens A."/>
            <person name="Yap S.J."/>
            <person name="Madeira A.M.B.N."/>
            <person name="Mungall K."/>
            <person name="Billington K."/>
            <person name="Yee W.Y."/>
            <person name="Bankier A.T."/>
            <person name="Carroll F."/>
            <person name="Durham A.M."/>
            <person name="Peters N."/>
            <person name="Loo S.S."/>
            <person name="Mat-Isa M.N."/>
            <person name="Novaes J."/>
            <person name="Quail M."/>
            <person name="Rosli R."/>
            <person name="Shamsudin M.N."/>
            <person name="Sobreira T.J.P."/>
            <person name="Tivey A.R."/>
            <person name="Wai S.F."/>
            <person name="White S."/>
            <person name="Wu X."/>
            <person name="Kerhornou A.X."/>
            <person name="Blake D."/>
            <person name="Mohamed R."/>
            <person name="Shirley M."/>
            <person name="Gruber A."/>
            <person name="Berriman M."/>
            <person name="Tomley F."/>
            <person name="Dear P.H."/>
            <person name="Wan K.L."/>
        </authorList>
    </citation>
    <scope>NUCLEOTIDE SEQUENCE [LARGE SCALE GENOMIC DNA]</scope>
    <source>
        <strain evidence="1 2">Houghton</strain>
    </source>
</reference>
<protein>
    <submittedName>
        <fullName evidence="1">Uncharacterized protein</fullName>
    </submittedName>
</protein>
<dbReference type="VEuPathDB" id="ToxoDB:ETH2_0108100"/>
<evidence type="ECO:0000313" key="2">
    <source>
        <dbReference type="Proteomes" id="UP000243681"/>
    </source>
</evidence>
<dbReference type="SUPFAM" id="SSF57184">
    <property type="entry name" value="Growth factor receptor domain"/>
    <property type="match status" value="2"/>
</dbReference>
<sequence>MCLFVEFRNSSLVPHSWNGKEILCSEGYFSRYQMGTSAIHCEPCPKRAMCRSEGNVVLRCPVGHYCPTGFKIYRIQDSRSSPLHYLRGEERIVDSSRTSARTAEGFARPCPAGTYSETLGLADSSECLLCPPGFYCPQGSSKTLNCPSGFYCPKGTQSHLHFACPGGTYNPKKNAIDVVECLPCPVGKYCPQGSAEPKDCPPGFKIRKREKKNKKRIKNCEMAGAGSYSEGYGTQAPGPGSHPSMCRKCPSGYSCSSGKKEKCGKGKTSQEGDGACSPCPKGHYCPLEVTTTEMLSSYKCAPGTLCDGEGWSDLSGSKDCPAGHYCPSGVSEAVPCPAGTFNPLPRRSAVSDCLPSRAGTYALEGTSSEDGSGECDPVS</sequence>
<evidence type="ECO:0000313" key="1">
    <source>
        <dbReference type="EMBL" id="CAK51383.1"/>
    </source>
</evidence>
<dbReference type="AlphaFoldDB" id="C8TDP7"/>
<dbReference type="PANTHER" id="PTHR47236">
    <property type="entry name" value="GENE, 32742-RELATED-RELATED"/>
    <property type="match status" value="1"/>
</dbReference>
<name>C8TDP7_EIMTE</name>
<gene>
    <name evidence="1" type="ORF">e1016f02.tmp0001</name>
</gene>
<dbReference type="SMART" id="SM01411">
    <property type="entry name" value="Ephrin_rec_like"/>
    <property type="match status" value="5"/>
</dbReference>
<dbReference type="EMBL" id="AM269894">
    <property type="protein sequence ID" value="CAK51383.1"/>
    <property type="molecule type" value="Genomic_DNA"/>
</dbReference>
<dbReference type="Proteomes" id="UP000243681">
    <property type="component" value="Chromosome 1"/>
</dbReference>
<dbReference type="PANTHER" id="PTHR47236:SF4">
    <property type="entry name" value="GENE 9195-RELATED"/>
    <property type="match status" value="1"/>
</dbReference>
<dbReference type="InterPro" id="IPR009030">
    <property type="entry name" value="Growth_fac_rcpt_cys_sf"/>
</dbReference>
<dbReference type="Gene3D" id="2.10.50.10">
    <property type="entry name" value="Tumor Necrosis Factor Receptor, subunit A, domain 2"/>
    <property type="match status" value="2"/>
</dbReference>
<proteinExistence type="predicted"/>